<comment type="caution">
    <text evidence="3">The sequence shown here is derived from an EMBL/GenBank/DDBJ whole genome shotgun (WGS) entry which is preliminary data.</text>
</comment>
<proteinExistence type="predicted"/>
<dbReference type="Gene3D" id="3.40.50.2300">
    <property type="match status" value="1"/>
</dbReference>
<dbReference type="PROSITE" id="PS50110">
    <property type="entry name" value="RESPONSE_REGULATORY"/>
    <property type="match status" value="1"/>
</dbReference>
<dbReference type="EMBL" id="MZXV01000002">
    <property type="protein sequence ID" value="PZV40443.1"/>
    <property type="molecule type" value="Genomic_DNA"/>
</dbReference>
<dbReference type="SMART" id="SM00448">
    <property type="entry name" value="REC"/>
    <property type="match status" value="1"/>
</dbReference>
<feature type="domain" description="Response regulatory" evidence="2">
    <location>
        <begin position="3"/>
        <end position="119"/>
    </location>
</feature>
<evidence type="ECO:0000259" key="2">
    <source>
        <dbReference type="PROSITE" id="PS50110"/>
    </source>
</evidence>
<dbReference type="Proteomes" id="UP000248616">
    <property type="component" value="Unassembled WGS sequence"/>
</dbReference>
<dbReference type="RefSeq" id="WP_111542344.1">
    <property type="nucleotide sequence ID" value="NZ_MZXV01000002.1"/>
</dbReference>
<gene>
    <name evidence="3" type="ORF">B5V02_00545</name>
</gene>
<dbReference type="Pfam" id="PF00072">
    <property type="entry name" value="Response_reg"/>
    <property type="match status" value="1"/>
</dbReference>
<accession>A0A2W7CUR2</accession>
<dbReference type="InterPro" id="IPR011006">
    <property type="entry name" value="CheY-like_superfamily"/>
</dbReference>
<evidence type="ECO:0000256" key="1">
    <source>
        <dbReference type="PROSITE-ProRule" id="PRU00169"/>
    </source>
</evidence>
<dbReference type="GO" id="GO:0000160">
    <property type="term" value="P:phosphorelay signal transduction system"/>
    <property type="evidence" value="ECO:0007669"/>
    <property type="project" value="InterPro"/>
</dbReference>
<dbReference type="AlphaFoldDB" id="A0A2W7CUR2"/>
<keyword evidence="4" id="KW-1185">Reference proteome</keyword>
<evidence type="ECO:0000313" key="3">
    <source>
        <dbReference type="EMBL" id="PZV40443.1"/>
    </source>
</evidence>
<dbReference type="InterPro" id="IPR001789">
    <property type="entry name" value="Sig_transdc_resp-reg_receiver"/>
</dbReference>
<reference evidence="4" key="1">
    <citation type="submission" date="2017-03" db="EMBL/GenBank/DDBJ databases">
        <authorList>
            <person name="Safronova V.I."/>
            <person name="Sazanova A.L."/>
            <person name="Chirak E.R."/>
        </authorList>
    </citation>
    <scope>NUCLEOTIDE SEQUENCE [LARGE SCALE GENOMIC DNA]</scope>
    <source>
        <strain evidence="4">Ach-343</strain>
    </source>
</reference>
<protein>
    <submittedName>
        <fullName evidence="3">Response regulator</fullName>
    </submittedName>
</protein>
<keyword evidence="1" id="KW-0597">Phosphoprotein</keyword>
<evidence type="ECO:0000313" key="4">
    <source>
        <dbReference type="Proteomes" id="UP000248616"/>
    </source>
</evidence>
<sequence length="120" mass="13092">MAVILIVEDEIFIRQTAEWTIGDLGHTVLLAGDLAAALLHLSTPPQIDALFVDIRLSAFAFGGYDVANQAIKLQPGLRVLYTSGSPLTADMTEMFVSGGQFLQKPYSPTQLEYSVKELLH</sequence>
<dbReference type="OrthoDB" id="7210814at2"/>
<dbReference type="SUPFAM" id="SSF52172">
    <property type="entry name" value="CheY-like"/>
    <property type="match status" value="1"/>
</dbReference>
<organism evidence="3 4">
    <name type="scientific">Mesorhizobium kowhaii</name>
    <dbReference type="NCBI Taxonomy" id="1300272"/>
    <lineage>
        <taxon>Bacteria</taxon>
        <taxon>Pseudomonadati</taxon>
        <taxon>Pseudomonadota</taxon>
        <taxon>Alphaproteobacteria</taxon>
        <taxon>Hyphomicrobiales</taxon>
        <taxon>Phyllobacteriaceae</taxon>
        <taxon>Mesorhizobium</taxon>
    </lineage>
</organism>
<feature type="modified residue" description="4-aspartylphosphate" evidence="1">
    <location>
        <position position="53"/>
    </location>
</feature>
<name>A0A2W7CUR2_9HYPH</name>